<evidence type="ECO:0000313" key="4">
    <source>
        <dbReference type="Proteomes" id="UP000758168"/>
    </source>
</evidence>
<keyword evidence="2" id="KW-0472">Membrane</keyword>
<reference evidence="3 4" key="1">
    <citation type="submission" date="2021-03" db="EMBL/GenBank/DDBJ databases">
        <title>Sequencing the genomes of 1000 actinobacteria strains.</title>
        <authorList>
            <person name="Klenk H.-P."/>
        </authorList>
    </citation>
    <scope>NUCLEOTIDE SEQUENCE [LARGE SCALE GENOMIC DNA]</scope>
    <source>
        <strain evidence="3 4">DSM 12936</strain>
    </source>
</reference>
<feature type="region of interest" description="Disordered" evidence="1">
    <location>
        <begin position="34"/>
        <end position="64"/>
    </location>
</feature>
<evidence type="ECO:0000256" key="2">
    <source>
        <dbReference type="SAM" id="Phobius"/>
    </source>
</evidence>
<evidence type="ECO:0000256" key="1">
    <source>
        <dbReference type="SAM" id="MobiDB-lite"/>
    </source>
</evidence>
<accession>A0ABS4ZCF6</accession>
<keyword evidence="2" id="KW-1133">Transmembrane helix</keyword>
<keyword evidence="2" id="KW-0812">Transmembrane</keyword>
<dbReference type="RefSeq" id="WP_210058316.1">
    <property type="nucleotide sequence ID" value="NZ_BAAAMH010000001.1"/>
</dbReference>
<comment type="caution">
    <text evidence="3">The sequence shown here is derived from an EMBL/GenBank/DDBJ whole genome shotgun (WGS) entry which is preliminary data.</text>
</comment>
<protein>
    <recommendedName>
        <fullName evidence="5">Heme exporter protein CcmD</fullName>
    </recommendedName>
</protein>
<organism evidence="3 4">
    <name type="scientific">Microlunatus capsulatus</name>
    <dbReference type="NCBI Taxonomy" id="99117"/>
    <lineage>
        <taxon>Bacteria</taxon>
        <taxon>Bacillati</taxon>
        <taxon>Actinomycetota</taxon>
        <taxon>Actinomycetes</taxon>
        <taxon>Propionibacteriales</taxon>
        <taxon>Propionibacteriaceae</taxon>
        <taxon>Microlunatus</taxon>
    </lineage>
</organism>
<sequence length="64" mass="6355">MNDLVAWGVIAGMGAYGFAVLGVVRLAERRRTRRAAAPPAATAAATAPGGVAPVREPTAQPAAG</sequence>
<feature type="transmembrane region" description="Helical" evidence="2">
    <location>
        <begin position="6"/>
        <end position="24"/>
    </location>
</feature>
<keyword evidence="4" id="KW-1185">Reference proteome</keyword>
<gene>
    <name evidence="3" type="ORF">JOF54_003586</name>
</gene>
<feature type="compositionally biased region" description="Low complexity" evidence="1">
    <location>
        <begin position="35"/>
        <end position="55"/>
    </location>
</feature>
<name>A0ABS4ZCF6_9ACTN</name>
<dbReference type="Proteomes" id="UP000758168">
    <property type="component" value="Unassembled WGS sequence"/>
</dbReference>
<dbReference type="EMBL" id="JAGIOB010000001">
    <property type="protein sequence ID" value="MBP2418664.1"/>
    <property type="molecule type" value="Genomic_DNA"/>
</dbReference>
<evidence type="ECO:0008006" key="5">
    <source>
        <dbReference type="Google" id="ProtNLM"/>
    </source>
</evidence>
<evidence type="ECO:0000313" key="3">
    <source>
        <dbReference type="EMBL" id="MBP2418664.1"/>
    </source>
</evidence>
<proteinExistence type="predicted"/>